<dbReference type="EMBL" id="WOEZ01000038">
    <property type="protein sequence ID" value="NPT54420.1"/>
    <property type="molecule type" value="Genomic_DNA"/>
</dbReference>
<gene>
    <name evidence="2" type="ORF">GNZ13_07295</name>
</gene>
<evidence type="ECO:0000256" key="1">
    <source>
        <dbReference type="SAM" id="Phobius"/>
    </source>
</evidence>
<accession>A0A972SKB9</accession>
<comment type="caution">
    <text evidence="2">The sequence shown here is derived from an EMBL/GenBank/DDBJ whole genome shotgun (WGS) entry which is preliminary data.</text>
</comment>
<dbReference type="AlphaFoldDB" id="A0A972SKB9"/>
<keyword evidence="1" id="KW-1133">Transmembrane helix</keyword>
<organism evidence="2 3">
    <name type="scientific">Paraburkholderia elongata</name>
    <dbReference type="NCBI Taxonomy" id="2675747"/>
    <lineage>
        <taxon>Bacteria</taxon>
        <taxon>Pseudomonadati</taxon>
        <taxon>Pseudomonadota</taxon>
        <taxon>Betaproteobacteria</taxon>
        <taxon>Burkholderiales</taxon>
        <taxon>Burkholderiaceae</taxon>
        <taxon>Paraburkholderia</taxon>
    </lineage>
</organism>
<reference evidence="2 3" key="1">
    <citation type="submission" date="2019-11" db="EMBL/GenBank/DDBJ databases">
        <title>Metabolism of dissolved organic matter in forest soils.</title>
        <authorList>
            <person name="Cyle K.T."/>
            <person name="Wilhelm R.C."/>
            <person name="Martinez C.E."/>
        </authorList>
    </citation>
    <scope>NUCLEOTIDE SEQUENCE [LARGE SCALE GENOMIC DNA]</scope>
    <source>
        <strain evidence="2 3">5N</strain>
    </source>
</reference>
<name>A0A972SKB9_9BURK</name>
<protein>
    <submittedName>
        <fullName evidence="2">Uncharacterized protein</fullName>
    </submittedName>
</protein>
<evidence type="ECO:0000313" key="3">
    <source>
        <dbReference type="Proteomes" id="UP000655523"/>
    </source>
</evidence>
<sequence length="162" mass="18117">MAVNFQRYLFIVHGVSATSKSIPQRTTIRDVGDEALKKHSFDLAHFPSYLARKVAPRVRVEITIDRHDDSDLTGWFADDQGKRSWMYAQLIADENGCSTDSDDLYLMVHAAFAAHADGLTYIGFTRSGFPPDAPLFAMAMMYVAGIFVQVGVHSPLTRRRCS</sequence>
<keyword evidence="1" id="KW-0472">Membrane</keyword>
<dbReference type="RefSeq" id="WP_172161876.1">
    <property type="nucleotide sequence ID" value="NZ_WOEZ01000038.1"/>
</dbReference>
<proteinExistence type="predicted"/>
<dbReference type="Proteomes" id="UP000655523">
    <property type="component" value="Unassembled WGS sequence"/>
</dbReference>
<keyword evidence="1" id="KW-0812">Transmembrane</keyword>
<feature type="transmembrane region" description="Helical" evidence="1">
    <location>
        <begin position="136"/>
        <end position="156"/>
    </location>
</feature>
<evidence type="ECO:0000313" key="2">
    <source>
        <dbReference type="EMBL" id="NPT54420.1"/>
    </source>
</evidence>
<keyword evidence="3" id="KW-1185">Reference proteome</keyword>